<proteinExistence type="predicted"/>
<dbReference type="RefSeq" id="WP_118278726.1">
    <property type="nucleotide sequence ID" value="NZ_JAQDJO010000040.1"/>
</dbReference>
<protein>
    <submittedName>
        <fullName evidence="1">Uncharacterized protein</fullName>
    </submittedName>
</protein>
<sequence>MEVTYTYYLDVYGGNMIPESRWQSLELKVRARLNHYTFNRMESGAWMAEAKAALCEMCEALFQENERGGKTSENTDGYSVGYDTSIPVGQKLYHIAEMYLQGTGLMDLGVE</sequence>
<accession>A0A415D8I2</accession>
<dbReference type="EMBL" id="QRMI01000005">
    <property type="protein sequence ID" value="RHJ63247.1"/>
    <property type="molecule type" value="Genomic_DNA"/>
</dbReference>
<reference evidence="1 2" key="1">
    <citation type="submission" date="2018-08" db="EMBL/GenBank/DDBJ databases">
        <title>A genome reference for cultivated species of the human gut microbiota.</title>
        <authorList>
            <person name="Zou Y."/>
            <person name="Xue W."/>
            <person name="Luo G."/>
        </authorList>
    </citation>
    <scope>NUCLEOTIDE SEQUENCE [LARGE SCALE GENOMIC DNA]</scope>
    <source>
        <strain evidence="1 2">AM09-9</strain>
    </source>
</reference>
<gene>
    <name evidence="1" type="ORF">DW116_02730</name>
</gene>
<evidence type="ECO:0000313" key="1">
    <source>
        <dbReference type="EMBL" id="RHJ63247.1"/>
    </source>
</evidence>
<dbReference type="Proteomes" id="UP000285832">
    <property type="component" value="Unassembled WGS sequence"/>
</dbReference>
<name>A0A415D8I2_9FIRM</name>
<organism evidence="1 2">
    <name type="scientific">[Ruminococcus] lactaris</name>
    <dbReference type="NCBI Taxonomy" id="46228"/>
    <lineage>
        <taxon>Bacteria</taxon>
        <taxon>Bacillati</taxon>
        <taxon>Bacillota</taxon>
        <taxon>Clostridia</taxon>
        <taxon>Lachnospirales</taxon>
        <taxon>Lachnospiraceae</taxon>
        <taxon>Mediterraneibacter</taxon>
    </lineage>
</organism>
<evidence type="ECO:0000313" key="2">
    <source>
        <dbReference type="Proteomes" id="UP000285832"/>
    </source>
</evidence>
<comment type="caution">
    <text evidence="1">The sequence shown here is derived from an EMBL/GenBank/DDBJ whole genome shotgun (WGS) entry which is preliminary data.</text>
</comment>
<dbReference type="AlphaFoldDB" id="A0A415D8I2"/>